<comment type="similarity">
    <text evidence="5">Belongs to the DapA family.</text>
</comment>
<evidence type="ECO:0000256" key="6">
    <source>
        <dbReference type="PIRSR" id="PIRSR001365-1"/>
    </source>
</evidence>
<dbReference type="GO" id="GO:0005737">
    <property type="term" value="C:cytoplasm"/>
    <property type="evidence" value="ECO:0007669"/>
    <property type="project" value="UniProtKB-SubCell"/>
</dbReference>
<evidence type="ECO:0000256" key="4">
    <source>
        <dbReference type="ARBA" id="ARBA00023277"/>
    </source>
</evidence>
<dbReference type="InterPro" id="IPR002220">
    <property type="entry name" value="DapA-like"/>
</dbReference>
<dbReference type="AlphaFoldDB" id="A0A3N0E370"/>
<keyword evidence="4" id="KW-0119">Carbohydrate metabolism</keyword>
<keyword evidence="2" id="KW-0963">Cytoplasm</keyword>
<feature type="active site" description="Schiff-base intermediate with substrate" evidence="6">
    <location>
        <position position="171"/>
    </location>
</feature>
<dbReference type="PIRSF" id="PIRSF001365">
    <property type="entry name" value="DHDPS"/>
    <property type="match status" value="1"/>
</dbReference>
<sequence>MKYKKTNFNGLIAAGFSPFHKNGSVNTKVISPFVNYLIENGIRGFYLMGSTGEGLLLKVSDRIKITETYIEAIDGRVPVIVNVSHNSYAISNELTKHAVEAGADGVSATLQSYYPITSLDQLICGIEKIAGCQDSIPFMYYHIPGKTGLHFKMHLLLDKLGDRLPQLGGIKFTSPALNDFMLCSRLYGDRYQMLFGVDELFLPALAMGADTFIGSTYNFMPSIYQTIIRDYQNGNRQDANKNYFRITQIIDTFLQYDGLAAQKAIMKMIGHDFGETKSPVLPLSSKNYDQLYSELDQLGFFNELKTNPDKQ</sequence>
<evidence type="ECO:0000256" key="7">
    <source>
        <dbReference type="PIRSR" id="PIRSR001365-2"/>
    </source>
</evidence>
<proteinExistence type="inferred from homology"/>
<feature type="binding site" evidence="7">
    <location>
        <position position="213"/>
    </location>
    <ligand>
        <name>pyruvate</name>
        <dbReference type="ChEBI" id="CHEBI:15361"/>
    </ligand>
</feature>
<evidence type="ECO:0000256" key="5">
    <source>
        <dbReference type="PIRNR" id="PIRNR001365"/>
    </source>
</evidence>
<dbReference type="PRINTS" id="PR00146">
    <property type="entry name" value="DHPICSNTHASE"/>
</dbReference>
<name>A0A3N0E370_SINP1</name>
<dbReference type="PANTHER" id="PTHR12128">
    <property type="entry name" value="DIHYDRODIPICOLINATE SYNTHASE"/>
    <property type="match status" value="1"/>
</dbReference>
<dbReference type="EMBL" id="RJTM01000116">
    <property type="protein sequence ID" value="RNL82288.1"/>
    <property type="molecule type" value="Genomic_DNA"/>
</dbReference>
<feature type="active site" description="Proton donor/acceptor" evidence="6">
    <location>
        <position position="141"/>
    </location>
</feature>
<organism evidence="8 9">
    <name type="scientific">Sinomicrobium pectinilyticum</name>
    <dbReference type="NCBI Taxonomy" id="1084421"/>
    <lineage>
        <taxon>Bacteria</taxon>
        <taxon>Pseudomonadati</taxon>
        <taxon>Bacteroidota</taxon>
        <taxon>Flavobacteriia</taxon>
        <taxon>Flavobacteriales</taxon>
        <taxon>Flavobacteriaceae</taxon>
        <taxon>Sinomicrobium</taxon>
    </lineage>
</organism>
<keyword evidence="3 5" id="KW-0456">Lyase</keyword>
<dbReference type="InterPro" id="IPR013785">
    <property type="entry name" value="Aldolase_TIM"/>
</dbReference>
<accession>A0A3N0E370</accession>
<evidence type="ECO:0000313" key="9">
    <source>
        <dbReference type="Proteomes" id="UP000267469"/>
    </source>
</evidence>
<evidence type="ECO:0000313" key="8">
    <source>
        <dbReference type="EMBL" id="RNL82288.1"/>
    </source>
</evidence>
<dbReference type="GO" id="GO:0016829">
    <property type="term" value="F:lyase activity"/>
    <property type="evidence" value="ECO:0007669"/>
    <property type="project" value="UniProtKB-KW"/>
</dbReference>
<comment type="caution">
    <text evidence="8">The sequence shown here is derived from an EMBL/GenBank/DDBJ whole genome shotgun (WGS) entry which is preliminary data.</text>
</comment>
<keyword evidence="9" id="KW-1185">Reference proteome</keyword>
<reference evidence="8 9" key="1">
    <citation type="submission" date="2018-10" db="EMBL/GenBank/DDBJ databases">
        <title>Sinomicrobium pectinilyticum sp. nov., a pectinase-producing bacterium isolated from alkaline and saline soil, and emended description of the genus Sinomicrobium.</title>
        <authorList>
            <person name="Cheng B."/>
            <person name="Li C."/>
            <person name="Lai Q."/>
            <person name="Du M."/>
            <person name="Shao Z."/>
            <person name="Xu P."/>
            <person name="Yang C."/>
        </authorList>
    </citation>
    <scope>NUCLEOTIDE SEQUENCE [LARGE SCALE GENOMIC DNA]</scope>
    <source>
        <strain evidence="8 9">5DNS001</strain>
    </source>
</reference>
<dbReference type="SUPFAM" id="SSF51569">
    <property type="entry name" value="Aldolase"/>
    <property type="match status" value="1"/>
</dbReference>
<gene>
    <name evidence="8" type="ORF">ED312_17585</name>
</gene>
<evidence type="ECO:0000256" key="2">
    <source>
        <dbReference type="ARBA" id="ARBA00022490"/>
    </source>
</evidence>
<dbReference type="SMART" id="SM01130">
    <property type="entry name" value="DHDPS"/>
    <property type="match status" value="1"/>
</dbReference>
<dbReference type="Gene3D" id="3.20.20.70">
    <property type="entry name" value="Aldolase class I"/>
    <property type="match status" value="1"/>
</dbReference>
<protein>
    <submittedName>
        <fullName evidence="8">N-acetylneuraminate lyase</fullName>
    </submittedName>
</protein>
<dbReference type="Proteomes" id="UP000267469">
    <property type="component" value="Unassembled WGS sequence"/>
</dbReference>
<dbReference type="OrthoDB" id="9778880at2"/>
<evidence type="ECO:0000256" key="1">
    <source>
        <dbReference type="ARBA" id="ARBA00004496"/>
    </source>
</evidence>
<feature type="binding site" evidence="7">
    <location>
        <position position="51"/>
    </location>
    <ligand>
        <name>pyruvate</name>
        <dbReference type="ChEBI" id="CHEBI:15361"/>
    </ligand>
</feature>
<dbReference type="RefSeq" id="WP_123217337.1">
    <property type="nucleotide sequence ID" value="NZ_RJTM01000116.1"/>
</dbReference>
<comment type="subcellular location">
    <subcellularLocation>
        <location evidence="1">Cytoplasm</location>
    </subcellularLocation>
</comment>
<evidence type="ECO:0000256" key="3">
    <source>
        <dbReference type="ARBA" id="ARBA00023239"/>
    </source>
</evidence>
<dbReference type="PANTHER" id="PTHR12128:SF21">
    <property type="entry name" value="N-ACETYLNEURAMINATE LYASE"/>
    <property type="match status" value="1"/>
</dbReference>
<dbReference type="Pfam" id="PF00701">
    <property type="entry name" value="DHDPS"/>
    <property type="match status" value="1"/>
</dbReference>